<dbReference type="Proteomes" id="UP000185221">
    <property type="component" value="Unassembled WGS sequence"/>
</dbReference>
<organism evidence="1 2">
    <name type="scientific">Algoriphagus halophilus</name>
    <dbReference type="NCBI Taxonomy" id="226505"/>
    <lineage>
        <taxon>Bacteria</taxon>
        <taxon>Pseudomonadati</taxon>
        <taxon>Bacteroidota</taxon>
        <taxon>Cytophagia</taxon>
        <taxon>Cytophagales</taxon>
        <taxon>Cyclobacteriaceae</taxon>
        <taxon>Algoriphagus</taxon>
    </lineage>
</organism>
<keyword evidence="2" id="KW-1185">Reference proteome</keyword>
<accession>A0A1N6DXU3</accession>
<proteinExistence type="predicted"/>
<dbReference type="STRING" id="226505.SAMN05444394_1513"/>
<gene>
    <name evidence="1" type="ORF">SAMN05444394_1513</name>
</gene>
<reference evidence="2" key="1">
    <citation type="submission" date="2016-11" db="EMBL/GenBank/DDBJ databases">
        <authorList>
            <person name="Varghese N."/>
            <person name="Submissions S."/>
        </authorList>
    </citation>
    <scope>NUCLEOTIDE SEQUENCE [LARGE SCALE GENOMIC DNA]</scope>
    <source>
        <strain evidence="2">DSM 15292</strain>
    </source>
</reference>
<evidence type="ECO:0000313" key="2">
    <source>
        <dbReference type="Proteomes" id="UP000185221"/>
    </source>
</evidence>
<evidence type="ECO:0000313" key="1">
    <source>
        <dbReference type="EMBL" id="SIN75585.1"/>
    </source>
</evidence>
<protein>
    <submittedName>
        <fullName evidence="1">Uncharacterized protein</fullName>
    </submittedName>
</protein>
<dbReference type="AlphaFoldDB" id="A0A1N6DXU3"/>
<name>A0A1N6DXU3_9BACT</name>
<dbReference type="EMBL" id="FSRC01000001">
    <property type="protein sequence ID" value="SIN75585.1"/>
    <property type="molecule type" value="Genomic_DNA"/>
</dbReference>
<sequence>MDILKTALLEMCRKKKRSFFYPDLIIQEMYPEDWRHFYPELVLLIESLLQKSTIELEGPRSSDLYQDIVNRTIKIRCLGKPKS</sequence>